<evidence type="ECO:0000313" key="2">
    <source>
        <dbReference type="Proteomes" id="UP000304148"/>
    </source>
</evidence>
<name>A0A383RGE0_PAEAL</name>
<organism evidence="1 2">
    <name type="scientific">Paenibacillus alvei</name>
    <name type="common">Bacillus alvei</name>
    <dbReference type="NCBI Taxonomy" id="44250"/>
    <lineage>
        <taxon>Bacteria</taxon>
        <taxon>Bacillati</taxon>
        <taxon>Bacillota</taxon>
        <taxon>Bacilli</taxon>
        <taxon>Bacillales</taxon>
        <taxon>Paenibacillaceae</taxon>
        <taxon>Paenibacillus</taxon>
    </lineage>
</organism>
<accession>A0A383RGE0</accession>
<dbReference type="RefSeq" id="WP_138187998.1">
    <property type="nucleotide sequence ID" value="NZ_LS992241.1"/>
</dbReference>
<reference evidence="2" key="1">
    <citation type="submission" date="2018-08" db="EMBL/GenBank/DDBJ databases">
        <authorList>
            <person name="Chevrot R."/>
        </authorList>
    </citation>
    <scope>NUCLEOTIDE SEQUENCE [LARGE SCALE GENOMIC DNA]</scope>
</reference>
<evidence type="ECO:0000313" key="1">
    <source>
        <dbReference type="EMBL" id="SYX86020.1"/>
    </source>
</evidence>
<dbReference type="Proteomes" id="UP000304148">
    <property type="component" value="Chromosome"/>
</dbReference>
<dbReference type="AlphaFoldDB" id="A0A383RGE0"/>
<gene>
    <name evidence="1" type="ORF">PBLR_14442</name>
</gene>
<protein>
    <submittedName>
        <fullName evidence="1">Uncharacterized protein</fullName>
    </submittedName>
</protein>
<proteinExistence type="predicted"/>
<dbReference type="EMBL" id="LS992241">
    <property type="protein sequence ID" value="SYX86020.1"/>
    <property type="molecule type" value="Genomic_DNA"/>
</dbReference>
<sequence length="90" mass="9138">MGANRAVSALEAWMDHRISGTAGAQLGTIVSMGAGTADVELEGEAGLIRYQLPILEQAQDIVIESGSRVLVVFTEVSKGGGVIVGKVAGG</sequence>